<dbReference type="InterPro" id="IPR029021">
    <property type="entry name" value="Prot-tyrosine_phosphatase-like"/>
</dbReference>
<dbReference type="CDD" id="cd14507">
    <property type="entry name" value="PTP-MTM-like"/>
    <property type="match status" value="1"/>
</dbReference>
<dbReference type="PANTHER" id="PTHR10807:SF128">
    <property type="entry name" value="PHOSPHATIDYLINOSITOL-3,5-BISPHOSPHATE 3-PHOSPHATASE"/>
    <property type="match status" value="1"/>
</dbReference>
<evidence type="ECO:0000259" key="1">
    <source>
        <dbReference type="PROSITE" id="PS51339"/>
    </source>
</evidence>
<protein>
    <recommendedName>
        <fullName evidence="1">Myotubularin phosphatase domain-containing protein</fullName>
    </recommendedName>
</protein>
<name>A0ABQ0DPQ3_9EUKA</name>
<gene>
    <name evidence="2" type="ORF">ENUP19_0218G0022</name>
</gene>
<sequence length="601" mass="70684">MFLYKPKVISTTSSNEKEEIINSVSEEIYQRLYGRRLSSCSFRNKSIENSLYTLPQNEELELKYLLKKTDYFERKFKIKIQNETLFYLYNDSWYKTFFQIKRDEIIKQWEDVKEGEVIITSQRFVFVSNSCETKQNVYDIPLGVLFSLSSSSGYITIELNPFYSALYNETIYFQASKSVCDIISTEINDIRFGIRFGQESATAFIQNTESFVYLFNFYKTNINHIGYDQELYYNPNSKYFKVYQNDNYELCDTYPKNLIVPVKITDDIIKKCAEFRSKKRIPICTYFNQVTHGAIYRCSQPLVANSSYFIGVLKDSVSKEDQEFLSEIRILGKNDDAILYIFDCRPVTNAYANRVNGGGYENTNAYKKTQLKFLNIPNIHTVVDCFTKMRNALFSRDTLTPLSYYRDTSEWLDLLFGLVSAVIDVVSLIQKGETILVHCSDGWDRTAQISSLCRLILSKEYRTTKGFCDLIYQEWISSGHQFQKRLHNKTNENSPIFLQFIEVTALFLRHSPQAFQFKEDFLVKIAEEATCPTTITFVRNCEKERSALSCDNYLEFFTQELKHYPTSFDYNKLEPIDLKFNVYEYVVWDKYYLRETKVIIH</sequence>
<comment type="caution">
    <text evidence="2">The sequence shown here is derived from an EMBL/GenBank/DDBJ whole genome shotgun (WGS) entry which is preliminary data.</text>
</comment>
<dbReference type="Proteomes" id="UP001628156">
    <property type="component" value="Unassembled WGS sequence"/>
</dbReference>
<dbReference type="InterPro" id="IPR016130">
    <property type="entry name" value="Tyr_Pase_AS"/>
</dbReference>
<dbReference type="InterPro" id="IPR030564">
    <property type="entry name" value="Myotubularin"/>
</dbReference>
<dbReference type="InterPro" id="IPR010569">
    <property type="entry name" value="Myotubularin-like_Pase_dom"/>
</dbReference>
<dbReference type="PROSITE" id="PS51339">
    <property type="entry name" value="PPASE_MYOTUBULARIN"/>
    <property type="match status" value="1"/>
</dbReference>
<evidence type="ECO:0000313" key="2">
    <source>
        <dbReference type="EMBL" id="GAB1224767.1"/>
    </source>
</evidence>
<feature type="domain" description="Myotubularin phosphatase" evidence="1">
    <location>
        <begin position="217"/>
        <end position="601"/>
    </location>
</feature>
<dbReference type="Pfam" id="PF06602">
    <property type="entry name" value="Myotub-related"/>
    <property type="match status" value="1"/>
</dbReference>
<proteinExistence type="predicted"/>
<dbReference type="EMBL" id="BAAFRS010000218">
    <property type="protein sequence ID" value="GAB1224767.1"/>
    <property type="molecule type" value="Genomic_DNA"/>
</dbReference>
<organism evidence="2 3">
    <name type="scientific">Entamoeba nuttalli</name>
    <dbReference type="NCBI Taxonomy" id="412467"/>
    <lineage>
        <taxon>Eukaryota</taxon>
        <taxon>Amoebozoa</taxon>
        <taxon>Evosea</taxon>
        <taxon>Archamoebae</taxon>
        <taxon>Mastigamoebida</taxon>
        <taxon>Entamoebidae</taxon>
        <taxon>Entamoeba</taxon>
    </lineage>
</organism>
<dbReference type="PANTHER" id="PTHR10807">
    <property type="entry name" value="MYOTUBULARIN-RELATED"/>
    <property type="match status" value="1"/>
</dbReference>
<keyword evidence="3" id="KW-1185">Reference proteome</keyword>
<evidence type="ECO:0000313" key="3">
    <source>
        <dbReference type="Proteomes" id="UP001628156"/>
    </source>
</evidence>
<dbReference type="SUPFAM" id="SSF52799">
    <property type="entry name" value="(Phosphotyrosine protein) phosphatases II"/>
    <property type="match status" value="1"/>
</dbReference>
<accession>A0ABQ0DPQ3</accession>
<dbReference type="PROSITE" id="PS00383">
    <property type="entry name" value="TYR_PHOSPHATASE_1"/>
    <property type="match status" value="1"/>
</dbReference>
<reference evidence="2 3" key="1">
    <citation type="journal article" date="2019" name="PLoS Negl. Trop. Dis.">
        <title>Whole genome sequencing of Entamoeba nuttalli reveals mammalian host-related molecular signatures and a novel octapeptide-repeat surface protein.</title>
        <authorList>
            <person name="Tanaka M."/>
            <person name="Makiuchi T."/>
            <person name="Komiyama T."/>
            <person name="Shiina T."/>
            <person name="Osaki K."/>
            <person name="Tachibana H."/>
        </authorList>
    </citation>
    <scope>NUCLEOTIDE SEQUENCE [LARGE SCALE GENOMIC DNA]</scope>
    <source>
        <strain evidence="2 3">P19-061405</strain>
    </source>
</reference>